<dbReference type="EMBL" id="CM023478">
    <property type="protein sequence ID" value="KAH7934128.1"/>
    <property type="molecule type" value="Genomic_DNA"/>
</dbReference>
<name>A0ACB8C5L9_DERSI</name>
<comment type="caution">
    <text evidence="1">The sequence shown here is derived from an EMBL/GenBank/DDBJ whole genome shotgun (WGS) entry which is preliminary data.</text>
</comment>
<protein>
    <submittedName>
        <fullName evidence="1">Uncharacterized protein</fullName>
    </submittedName>
</protein>
<gene>
    <name evidence="1" type="ORF">HPB49_021643</name>
</gene>
<organism evidence="1 2">
    <name type="scientific">Dermacentor silvarum</name>
    <name type="common">Tick</name>
    <dbReference type="NCBI Taxonomy" id="543639"/>
    <lineage>
        <taxon>Eukaryota</taxon>
        <taxon>Metazoa</taxon>
        <taxon>Ecdysozoa</taxon>
        <taxon>Arthropoda</taxon>
        <taxon>Chelicerata</taxon>
        <taxon>Arachnida</taxon>
        <taxon>Acari</taxon>
        <taxon>Parasitiformes</taxon>
        <taxon>Ixodida</taxon>
        <taxon>Ixodoidea</taxon>
        <taxon>Ixodidae</taxon>
        <taxon>Rhipicephalinae</taxon>
        <taxon>Dermacentor</taxon>
    </lineage>
</organism>
<evidence type="ECO:0000313" key="1">
    <source>
        <dbReference type="EMBL" id="KAH7934128.1"/>
    </source>
</evidence>
<proteinExistence type="predicted"/>
<keyword evidence="2" id="KW-1185">Reference proteome</keyword>
<evidence type="ECO:0000313" key="2">
    <source>
        <dbReference type="Proteomes" id="UP000821865"/>
    </source>
</evidence>
<reference evidence="1" key="1">
    <citation type="submission" date="2020-05" db="EMBL/GenBank/DDBJ databases">
        <title>Large-scale comparative analyses of tick genomes elucidate their genetic diversity and vector capacities.</title>
        <authorList>
            <person name="Jia N."/>
            <person name="Wang J."/>
            <person name="Shi W."/>
            <person name="Du L."/>
            <person name="Sun Y."/>
            <person name="Zhan W."/>
            <person name="Jiang J."/>
            <person name="Wang Q."/>
            <person name="Zhang B."/>
            <person name="Ji P."/>
            <person name="Sakyi L.B."/>
            <person name="Cui X."/>
            <person name="Yuan T."/>
            <person name="Jiang B."/>
            <person name="Yang W."/>
            <person name="Lam T.T.-Y."/>
            <person name="Chang Q."/>
            <person name="Ding S."/>
            <person name="Wang X."/>
            <person name="Zhu J."/>
            <person name="Ruan X."/>
            <person name="Zhao L."/>
            <person name="Wei J."/>
            <person name="Que T."/>
            <person name="Du C."/>
            <person name="Cheng J."/>
            <person name="Dai P."/>
            <person name="Han X."/>
            <person name="Huang E."/>
            <person name="Gao Y."/>
            <person name="Liu J."/>
            <person name="Shao H."/>
            <person name="Ye R."/>
            <person name="Li L."/>
            <person name="Wei W."/>
            <person name="Wang X."/>
            <person name="Wang C."/>
            <person name="Yang T."/>
            <person name="Huo Q."/>
            <person name="Li W."/>
            <person name="Guo W."/>
            <person name="Chen H."/>
            <person name="Zhou L."/>
            <person name="Ni X."/>
            <person name="Tian J."/>
            <person name="Zhou Y."/>
            <person name="Sheng Y."/>
            <person name="Liu T."/>
            <person name="Pan Y."/>
            <person name="Xia L."/>
            <person name="Li J."/>
            <person name="Zhao F."/>
            <person name="Cao W."/>
        </authorList>
    </citation>
    <scope>NUCLEOTIDE SEQUENCE</scope>
    <source>
        <strain evidence="1">Dsil-2018</strain>
    </source>
</reference>
<sequence>MRSLHRLRSRVVGKCHNSRSELANSRIKIMESGRDVHDSPITPAPDAAGEEVVDTWQMAGASPSANSIAGIDISTASPVPQQTLATSPAPSTSTMKLQSSEGQVFEVDLQTAMVSGTLRTMMEDLGKMNTDADEVVPLVNVNTATLKKVLQWATYHKDDWLLLAEDDAAIGARQPLSSWDAEFFNVDQATLFQLIVAADYLDIKGLMNSACRTVAGMIRAKTTDDMRKRLCIRNNFTPSEEQLVSSS</sequence>
<dbReference type="Proteomes" id="UP000821865">
    <property type="component" value="Chromosome 9"/>
</dbReference>
<accession>A0ACB8C5L9</accession>